<dbReference type="EMBL" id="MCGO01000076">
    <property type="protein sequence ID" value="ORY31573.1"/>
    <property type="molecule type" value="Genomic_DNA"/>
</dbReference>
<protein>
    <recommendedName>
        <fullName evidence="1">CRAL-TRIO domain-containing protein</fullName>
    </recommendedName>
</protein>
<proteinExistence type="predicted"/>
<dbReference type="SMART" id="SM00516">
    <property type="entry name" value="SEC14"/>
    <property type="match status" value="1"/>
</dbReference>
<accession>A0A1Y2B9S9</accession>
<evidence type="ECO:0000313" key="2">
    <source>
        <dbReference type="EMBL" id="ORY31573.1"/>
    </source>
</evidence>
<dbReference type="InterPro" id="IPR001251">
    <property type="entry name" value="CRAL-TRIO_dom"/>
</dbReference>
<name>A0A1Y2B9S9_9FUNG</name>
<dbReference type="Gene3D" id="3.40.525.10">
    <property type="entry name" value="CRAL-TRIO lipid binding domain"/>
    <property type="match status" value="1"/>
</dbReference>
<dbReference type="Pfam" id="PF00650">
    <property type="entry name" value="CRAL_TRIO"/>
    <property type="match status" value="1"/>
</dbReference>
<dbReference type="CDD" id="cd00170">
    <property type="entry name" value="SEC14"/>
    <property type="match status" value="1"/>
</dbReference>
<organism evidence="2 3">
    <name type="scientific">Rhizoclosmatium globosum</name>
    <dbReference type="NCBI Taxonomy" id="329046"/>
    <lineage>
        <taxon>Eukaryota</taxon>
        <taxon>Fungi</taxon>
        <taxon>Fungi incertae sedis</taxon>
        <taxon>Chytridiomycota</taxon>
        <taxon>Chytridiomycota incertae sedis</taxon>
        <taxon>Chytridiomycetes</taxon>
        <taxon>Chytridiales</taxon>
        <taxon>Chytriomycetaceae</taxon>
        <taxon>Rhizoclosmatium</taxon>
    </lineage>
</organism>
<dbReference type="InterPro" id="IPR036865">
    <property type="entry name" value="CRAL-TRIO_dom_sf"/>
</dbReference>
<dbReference type="SUPFAM" id="SSF52087">
    <property type="entry name" value="CRAL/TRIO domain"/>
    <property type="match status" value="1"/>
</dbReference>
<reference evidence="2 3" key="1">
    <citation type="submission" date="2016-07" db="EMBL/GenBank/DDBJ databases">
        <title>Pervasive Adenine N6-methylation of Active Genes in Fungi.</title>
        <authorList>
            <consortium name="DOE Joint Genome Institute"/>
            <person name="Mondo S.J."/>
            <person name="Dannebaum R.O."/>
            <person name="Kuo R.C."/>
            <person name="Labutti K."/>
            <person name="Haridas S."/>
            <person name="Kuo A."/>
            <person name="Salamov A."/>
            <person name="Ahrendt S.R."/>
            <person name="Lipzen A."/>
            <person name="Sullivan W."/>
            <person name="Andreopoulos W.B."/>
            <person name="Clum A."/>
            <person name="Lindquist E."/>
            <person name="Daum C."/>
            <person name="Ramamoorthy G.K."/>
            <person name="Gryganskyi A."/>
            <person name="Culley D."/>
            <person name="Magnuson J.K."/>
            <person name="James T.Y."/>
            <person name="O'Malley M.A."/>
            <person name="Stajich J.E."/>
            <person name="Spatafora J.W."/>
            <person name="Visel A."/>
            <person name="Grigoriev I.V."/>
        </authorList>
    </citation>
    <scope>NUCLEOTIDE SEQUENCE [LARGE SCALE GENOMIC DNA]</scope>
    <source>
        <strain evidence="2 3">JEL800</strain>
    </source>
</reference>
<dbReference type="InterPro" id="IPR052432">
    <property type="entry name" value="PITP/CRAL-TRIO"/>
</dbReference>
<dbReference type="OrthoDB" id="75724at2759"/>
<dbReference type="PANTHER" id="PTHR46590:SF4">
    <property type="entry name" value="CRAL-TRIO DOMAIN-CONTAINING PROTEIN"/>
    <property type="match status" value="1"/>
</dbReference>
<dbReference type="Proteomes" id="UP000193642">
    <property type="component" value="Unassembled WGS sequence"/>
</dbReference>
<dbReference type="AlphaFoldDB" id="A0A1Y2B9S9"/>
<comment type="caution">
    <text evidence="2">The sequence shown here is derived from an EMBL/GenBank/DDBJ whole genome shotgun (WGS) entry which is preliminary data.</text>
</comment>
<dbReference type="PROSITE" id="PS50191">
    <property type="entry name" value="CRAL_TRIO"/>
    <property type="match status" value="1"/>
</dbReference>
<sequence>MIRSSPSLRPTESVFSLVETSPNCLISSHSAKLLRIVTKFLVGLEANPSFPPGSLAHIAALISDPAFLFRYAFKFNLDEELTVKGLMGHVQWRLEEVVGASLSQKAKEYLDAGIFRFHGQDHLSRPTLLISLSRYNAAAEKPYLQDFKACLIHVLETGRRCIYAVNDTLAKRNRDSKDDWRVTEKSANRLVHQLSVIVDLEGVGLANVDYAMMPVIMSIFSNHYPGIFGTLYVLNFGWLHSGIWSIIKRALSEEACNKLLFLTKKEMLQYFDANSLLQEHGGLCKTSNNVKILTKYGHDTILQPPLPPHLTKTLHLIHQKTPTLFQSELTLSLLPPPTPAQTISLQNNRTALFRSPRLVPTSTGSIQNSPFLGADAFFTPLMNPLTSPSMDVWFDAPDDISAFLLSPAMPPVQRGPAVLFSPGMRATLHLPGAGVVEMELPESVLGEDVEGESTGTVVEASGSDDGFIPQTPSMLFAGTLPPQNGSCDGCGCCKGRGHEEPGVLEAFGVFVKAVVRSPWTFSLAVSKGVVNVWTGEISGKAEKALAVVLLGSVVGAAVWKYGKFLNRERVLSVGAVVAGVLGQLGVERLGDLVGEGIEVSAIEAAKLVTE</sequence>
<keyword evidence="3" id="KW-1185">Reference proteome</keyword>
<gene>
    <name evidence="2" type="ORF">BCR33DRAFT_723922</name>
</gene>
<evidence type="ECO:0000313" key="3">
    <source>
        <dbReference type="Proteomes" id="UP000193642"/>
    </source>
</evidence>
<dbReference type="PANTHER" id="PTHR46590">
    <property type="entry name" value="PHOSPHATIDYLINOSITOL TRANSFER PROTEIN CSR1-RELATED"/>
    <property type="match status" value="1"/>
</dbReference>
<evidence type="ECO:0000259" key="1">
    <source>
        <dbReference type="PROSITE" id="PS50191"/>
    </source>
</evidence>
<feature type="domain" description="CRAL-TRIO" evidence="1">
    <location>
        <begin position="102"/>
        <end position="288"/>
    </location>
</feature>
<dbReference type="STRING" id="329046.A0A1Y2B9S9"/>